<gene>
    <name evidence="1" type="ORF">PARMNEM_LOCUS4977</name>
</gene>
<evidence type="ECO:0000313" key="1">
    <source>
        <dbReference type="EMBL" id="CAK1583606.1"/>
    </source>
</evidence>
<comment type="caution">
    <text evidence="1">The sequence shown here is derived from an EMBL/GenBank/DDBJ whole genome shotgun (WGS) entry which is preliminary data.</text>
</comment>
<organism evidence="1 2">
    <name type="scientific">Parnassius mnemosyne</name>
    <name type="common">clouded apollo</name>
    <dbReference type="NCBI Taxonomy" id="213953"/>
    <lineage>
        <taxon>Eukaryota</taxon>
        <taxon>Metazoa</taxon>
        <taxon>Ecdysozoa</taxon>
        <taxon>Arthropoda</taxon>
        <taxon>Hexapoda</taxon>
        <taxon>Insecta</taxon>
        <taxon>Pterygota</taxon>
        <taxon>Neoptera</taxon>
        <taxon>Endopterygota</taxon>
        <taxon>Lepidoptera</taxon>
        <taxon>Glossata</taxon>
        <taxon>Ditrysia</taxon>
        <taxon>Papilionoidea</taxon>
        <taxon>Papilionidae</taxon>
        <taxon>Parnassiinae</taxon>
        <taxon>Parnassini</taxon>
        <taxon>Parnassius</taxon>
        <taxon>Driopa</taxon>
    </lineage>
</organism>
<dbReference type="Proteomes" id="UP001314205">
    <property type="component" value="Unassembled WGS sequence"/>
</dbReference>
<proteinExistence type="predicted"/>
<keyword evidence="2" id="KW-1185">Reference proteome</keyword>
<protein>
    <submittedName>
        <fullName evidence="1">Uncharacterized protein</fullName>
    </submittedName>
</protein>
<accession>A0AAV1KPA4</accession>
<dbReference type="AlphaFoldDB" id="A0AAV1KPA4"/>
<reference evidence="1 2" key="1">
    <citation type="submission" date="2023-11" db="EMBL/GenBank/DDBJ databases">
        <authorList>
            <person name="Hedman E."/>
            <person name="Englund M."/>
            <person name="Stromberg M."/>
            <person name="Nyberg Akerstrom W."/>
            <person name="Nylinder S."/>
            <person name="Jareborg N."/>
            <person name="Kallberg Y."/>
            <person name="Kronander E."/>
        </authorList>
    </citation>
    <scope>NUCLEOTIDE SEQUENCE [LARGE SCALE GENOMIC DNA]</scope>
</reference>
<name>A0AAV1KPA4_9NEOP</name>
<evidence type="ECO:0000313" key="2">
    <source>
        <dbReference type="Proteomes" id="UP001314205"/>
    </source>
</evidence>
<sequence length="157" mass="16310">MVKVVSTLGATPFTGSDTLVRQLLRQLPNQSIQTAPAAPSTSAAPVAASNPAAPAAVSAPAAPTAATAPLMSMDIAPPSKPASRCVPILAKKQVPPPVFLRDKALFIKLSKSLYDAGIKYDHAINLGETIKIIPNSIDAFRKLFITMASTNGLVPKI</sequence>
<dbReference type="EMBL" id="CAVLGL010000057">
    <property type="protein sequence ID" value="CAK1583606.1"/>
    <property type="molecule type" value="Genomic_DNA"/>
</dbReference>